<dbReference type="EMBL" id="MU117992">
    <property type="protein sequence ID" value="KAF9649852.1"/>
    <property type="molecule type" value="Genomic_DNA"/>
</dbReference>
<name>A0ACB6ZJW4_THEGA</name>
<sequence>MASAQPQAKTEPTNEAANIISALGKAFKDQNGAPLTGDQLAQWLYQNMAQLGVLVKEGKLTQSQILALTRGVLSFARLLSRSQLKEFADKHKTPSTDTSNQAGPSTTATTTTVSLFHLLRPQSVTRTHHLYQTTTTPMQNYQPSTAYKNSTTLPLLSEIPAAIGTFPISQTLATQSTGAGAWPQVSRPTLTGGVAGGRIAGSPAQMTRGSEEVLNLDDNRAPRRKNSAGDQSMRRSIQDLVSSIDPSVKIEPDVEDLLLDIADEFIDSVTNFSCRLAKHRGGDTLEVRDLQLHLERNHNIRIPGFQSDETRLSMSQTTIAPAPPPTTGTGGAKKSGGQATHSMTLRSQRLAQVQQAKRESKLL</sequence>
<comment type="caution">
    <text evidence="1">The sequence shown here is derived from an EMBL/GenBank/DDBJ whole genome shotgun (WGS) entry which is preliminary data.</text>
</comment>
<dbReference type="Proteomes" id="UP000886501">
    <property type="component" value="Unassembled WGS sequence"/>
</dbReference>
<keyword evidence="2" id="KW-1185">Reference proteome</keyword>
<organism evidence="1 2">
    <name type="scientific">Thelephora ganbajun</name>
    <name type="common">Ganba fungus</name>
    <dbReference type="NCBI Taxonomy" id="370292"/>
    <lineage>
        <taxon>Eukaryota</taxon>
        <taxon>Fungi</taxon>
        <taxon>Dikarya</taxon>
        <taxon>Basidiomycota</taxon>
        <taxon>Agaricomycotina</taxon>
        <taxon>Agaricomycetes</taxon>
        <taxon>Thelephorales</taxon>
        <taxon>Thelephoraceae</taxon>
        <taxon>Thelephora</taxon>
    </lineage>
</organism>
<accession>A0ACB6ZJW4</accession>
<evidence type="ECO:0000313" key="2">
    <source>
        <dbReference type="Proteomes" id="UP000886501"/>
    </source>
</evidence>
<reference evidence="1" key="2">
    <citation type="journal article" date="2020" name="Nat. Commun.">
        <title>Large-scale genome sequencing of mycorrhizal fungi provides insights into the early evolution of symbiotic traits.</title>
        <authorList>
            <person name="Miyauchi S."/>
            <person name="Kiss E."/>
            <person name="Kuo A."/>
            <person name="Drula E."/>
            <person name="Kohler A."/>
            <person name="Sanchez-Garcia M."/>
            <person name="Morin E."/>
            <person name="Andreopoulos B."/>
            <person name="Barry K.W."/>
            <person name="Bonito G."/>
            <person name="Buee M."/>
            <person name="Carver A."/>
            <person name="Chen C."/>
            <person name="Cichocki N."/>
            <person name="Clum A."/>
            <person name="Culley D."/>
            <person name="Crous P.W."/>
            <person name="Fauchery L."/>
            <person name="Girlanda M."/>
            <person name="Hayes R.D."/>
            <person name="Keri Z."/>
            <person name="LaButti K."/>
            <person name="Lipzen A."/>
            <person name="Lombard V."/>
            <person name="Magnuson J."/>
            <person name="Maillard F."/>
            <person name="Murat C."/>
            <person name="Nolan M."/>
            <person name="Ohm R.A."/>
            <person name="Pangilinan J."/>
            <person name="Pereira M.F."/>
            <person name="Perotto S."/>
            <person name="Peter M."/>
            <person name="Pfister S."/>
            <person name="Riley R."/>
            <person name="Sitrit Y."/>
            <person name="Stielow J.B."/>
            <person name="Szollosi G."/>
            <person name="Zifcakova L."/>
            <person name="Stursova M."/>
            <person name="Spatafora J.W."/>
            <person name="Tedersoo L."/>
            <person name="Vaario L.M."/>
            <person name="Yamada A."/>
            <person name="Yan M."/>
            <person name="Wang P."/>
            <person name="Xu J."/>
            <person name="Bruns T."/>
            <person name="Baldrian P."/>
            <person name="Vilgalys R."/>
            <person name="Dunand C."/>
            <person name="Henrissat B."/>
            <person name="Grigoriev I.V."/>
            <person name="Hibbett D."/>
            <person name="Nagy L.G."/>
            <person name="Martin F.M."/>
        </authorList>
    </citation>
    <scope>NUCLEOTIDE SEQUENCE</scope>
    <source>
        <strain evidence="1">P2</strain>
    </source>
</reference>
<protein>
    <submittedName>
        <fullName evidence="1">Uncharacterized protein</fullName>
    </submittedName>
</protein>
<evidence type="ECO:0000313" key="1">
    <source>
        <dbReference type="EMBL" id="KAF9649852.1"/>
    </source>
</evidence>
<gene>
    <name evidence="1" type="ORF">BDM02DRAFT_3094094</name>
</gene>
<reference evidence="1" key="1">
    <citation type="submission" date="2019-10" db="EMBL/GenBank/DDBJ databases">
        <authorList>
            <consortium name="DOE Joint Genome Institute"/>
            <person name="Kuo A."/>
            <person name="Miyauchi S."/>
            <person name="Kiss E."/>
            <person name="Drula E."/>
            <person name="Kohler A."/>
            <person name="Sanchez-Garcia M."/>
            <person name="Andreopoulos B."/>
            <person name="Barry K.W."/>
            <person name="Bonito G."/>
            <person name="Buee M."/>
            <person name="Carver A."/>
            <person name="Chen C."/>
            <person name="Cichocki N."/>
            <person name="Clum A."/>
            <person name="Culley D."/>
            <person name="Crous P.W."/>
            <person name="Fauchery L."/>
            <person name="Girlanda M."/>
            <person name="Hayes R."/>
            <person name="Keri Z."/>
            <person name="Labutti K."/>
            <person name="Lipzen A."/>
            <person name="Lombard V."/>
            <person name="Magnuson J."/>
            <person name="Maillard F."/>
            <person name="Morin E."/>
            <person name="Murat C."/>
            <person name="Nolan M."/>
            <person name="Ohm R."/>
            <person name="Pangilinan J."/>
            <person name="Pereira M."/>
            <person name="Perotto S."/>
            <person name="Peter M."/>
            <person name="Riley R."/>
            <person name="Sitrit Y."/>
            <person name="Stielow B."/>
            <person name="Szollosi G."/>
            <person name="Zifcakova L."/>
            <person name="Stursova M."/>
            <person name="Spatafora J.W."/>
            <person name="Tedersoo L."/>
            <person name="Vaario L.-M."/>
            <person name="Yamada A."/>
            <person name="Yan M."/>
            <person name="Wang P."/>
            <person name="Xu J."/>
            <person name="Bruns T."/>
            <person name="Baldrian P."/>
            <person name="Vilgalys R."/>
            <person name="Henrissat B."/>
            <person name="Grigoriev I.V."/>
            <person name="Hibbett D."/>
            <person name="Nagy L.G."/>
            <person name="Martin F.M."/>
        </authorList>
    </citation>
    <scope>NUCLEOTIDE SEQUENCE</scope>
    <source>
        <strain evidence="1">P2</strain>
    </source>
</reference>
<proteinExistence type="predicted"/>